<gene>
    <name evidence="1" type="ORF">CHS0354_032458</name>
</gene>
<dbReference type="Proteomes" id="UP001195483">
    <property type="component" value="Unassembled WGS sequence"/>
</dbReference>
<proteinExistence type="predicted"/>
<organism evidence="1 2">
    <name type="scientific">Potamilus streckersoni</name>
    <dbReference type="NCBI Taxonomy" id="2493646"/>
    <lineage>
        <taxon>Eukaryota</taxon>
        <taxon>Metazoa</taxon>
        <taxon>Spiralia</taxon>
        <taxon>Lophotrochozoa</taxon>
        <taxon>Mollusca</taxon>
        <taxon>Bivalvia</taxon>
        <taxon>Autobranchia</taxon>
        <taxon>Heteroconchia</taxon>
        <taxon>Palaeoheterodonta</taxon>
        <taxon>Unionida</taxon>
        <taxon>Unionoidea</taxon>
        <taxon>Unionidae</taxon>
        <taxon>Ambleminae</taxon>
        <taxon>Lampsilini</taxon>
        <taxon>Potamilus</taxon>
    </lineage>
</organism>
<comment type="caution">
    <text evidence="1">The sequence shown here is derived from an EMBL/GenBank/DDBJ whole genome shotgun (WGS) entry which is preliminary data.</text>
</comment>
<reference evidence="1" key="1">
    <citation type="journal article" date="2021" name="Genome Biol. Evol.">
        <title>A High-Quality Reference Genome for a Parasitic Bivalve with Doubly Uniparental Inheritance (Bivalvia: Unionida).</title>
        <authorList>
            <person name="Smith C.H."/>
        </authorList>
    </citation>
    <scope>NUCLEOTIDE SEQUENCE</scope>
    <source>
        <strain evidence="1">CHS0354</strain>
    </source>
</reference>
<reference evidence="1" key="3">
    <citation type="submission" date="2023-05" db="EMBL/GenBank/DDBJ databases">
        <authorList>
            <person name="Smith C.H."/>
        </authorList>
    </citation>
    <scope>NUCLEOTIDE SEQUENCE</scope>
    <source>
        <strain evidence="1">CHS0354</strain>
        <tissue evidence="1">Mantle</tissue>
    </source>
</reference>
<dbReference type="EMBL" id="JAEAOA010001917">
    <property type="protein sequence ID" value="KAK3595947.1"/>
    <property type="molecule type" value="Genomic_DNA"/>
</dbReference>
<reference evidence="1" key="2">
    <citation type="journal article" date="2021" name="Genome Biol. Evol.">
        <title>Developing a high-quality reference genome for a parasitic bivalve with doubly uniparental inheritance (Bivalvia: Unionida).</title>
        <authorList>
            <person name="Smith C.H."/>
        </authorList>
    </citation>
    <scope>NUCLEOTIDE SEQUENCE</scope>
    <source>
        <strain evidence="1">CHS0354</strain>
        <tissue evidence="1">Mantle</tissue>
    </source>
</reference>
<evidence type="ECO:0000313" key="2">
    <source>
        <dbReference type="Proteomes" id="UP001195483"/>
    </source>
</evidence>
<protein>
    <submittedName>
        <fullName evidence="1">Uncharacterized protein</fullName>
    </submittedName>
</protein>
<accession>A0AAE0SQ25</accession>
<keyword evidence="2" id="KW-1185">Reference proteome</keyword>
<dbReference type="AlphaFoldDB" id="A0AAE0SQ25"/>
<sequence length="113" mass="13049">MSVIPYLVSKAVRKLKEFPKALTGYDKSQFYQIHKMVQPIMQMIGDLNTVVDDIIITTKTKVNDATRNKIFDDLAMTAVSMSFSRLEEPSEFFSLMYSFPSRMITMHTRRASK</sequence>
<name>A0AAE0SQ25_9BIVA</name>
<evidence type="ECO:0000313" key="1">
    <source>
        <dbReference type="EMBL" id="KAK3595947.1"/>
    </source>
</evidence>